<dbReference type="SUPFAM" id="SSF55545">
    <property type="entry name" value="beta-N-acetylhexosaminidase-like domain"/>
    <property type="match status" value="1"/>
</dbReference>
<evidence type="ECO:0000259" key="4">
    <source>
        <dbReference type="Pfam" id="PF00728"/>
    </source>
</evidence>
<feature type="domain" description="Beta-hexosaminidase bacterial type N-terminal" evidence="5">
    <location>
        <begin position="3"/>
        <end position="86"/>
    </location>
</feature>
<feature type="non-terminal residue" evidence="6">
    <location>
        <position position="249"/>
    </location>
</feature>
<evidence type="ECO:0000313" key="6">
    <source>
        <dbReference type="EMBL" id="GAG40085.1"/>
    </source>
</evidence>
<dbReference type="PANTHER" id="PTHR21040:SF8">
    <property type="entry name" value="BCDNA.GH04120"/>
    <property type="match status" value="1"/>
</dbReference>
<gene>
    <name evidence="6" type="ORF">S01H1_67647</name>
</gene>
<dbReference type="GO" id="GO:0004563">
    <property type="term" value="F:beta-N-acetylhexosaminidase activity"/>
    <property type="evidence" value="ECO:0007669"/>
    <property type="project" value="InterPro"/>
</dbReference>
<proteinExistence type="inferred from homology"/>
<name>X0XAI6_9ZZZZ</name>
<comment type="caution">
    <text evidence="6">The sequence shown here is derived from an EMBL/GenBank/DDBJ whole genome shotgun (WGS) entry which is preliminary data.</text>
</comment>
<dbReference type="AlphaFoldDB" id="X0XAI6"/>
<protein>
    <submittedName>
        <fullName evidence="6">Uncharacterized protein</fullName>
    </submittedName>
</protein>
<feature type="non-terminal residue" evidence="6">
    <location>
        <position position="1"/>
    </location>
</feature>
<organism evidence="6">
    <name type="scientific">marine sediment metagenome</name>
    <dbReference type="NCBI Taxonomy" id="412755"/>
    <lineage>
        <taxon>unclassified sequences</taxon>
        <taxon>metagenomes</taxon>
        <taxon>ecological metagenomes</taxon>
    </lineage>
</organism>
<dbReference type="InterPro" id="IPR017853">
    <property type="entry name" value="GH"/>
</dbReference>
<keyword evidence="2" id="KW-0378">Hydrolase</keyword>
<dbReference type="InterPro" id="IPR015883">
    <property type="entry name" value="Glyco_hydro_20_cat"/>
</dbReference>
<dbReference type="InterPro" id="IPR025705">
    <property type="entry name" value="Beta_hexosaminidase_sua/sub"/>
</dbReference>
<evidence type="ECO:0000259" key="5">
    <source>
        <dbReference type="Pfam" id="PF02838"/>
    </source>
</evidence>
<dbReference type="SUPFAM" id="SSF51445">
    <property type="entry name" value="(Trans)glycosidases"/>
    <property type="match status" value="1"/>
</dbReference>
<evidence type="ECO:0000256" key="1">
    <source>
        <dbReference type="ARBA" id="ARBA00006285"/>
    </source>
</evidence>
<dbReference type="InterPro" id="IPR015882">
    <property type="entry name" value="HEX_bac_N"/>
</dbReference>
<keyword evidence="3" id="KW-0326">Glycosidase</keyword>
<dbReference type="GO" id="GO:0005975">
    <property type="term" value="P:carbohydrate metabolic process"/>
    <property type="evidence" value="ECO:0007669"/>
    <property type="project" value="InterPro"/>
</dbReference>
<dbReference type="InterPro" id="IPR038901">
    <property type="entry name" value="HEXDC-like"/>
</dbReference>
<sequence length="249" mass="28253">LVEELKSRFGLKPKSPKGATGAIRLKRNSKLDLPEQGYVLTVTPKGVEVVGVDEAGLYYGVQTLIELARRSATGAVEVPCVSIRDWPDIRLRSIHYDTKHHQDKAEYVRWLIRSLAHYKVNALVWEWEDKFAYESHPEVGAPGAFTKTEMQEFTRFAAQHHVQLVPLMQGLGHVSYILKHTKWRGLREIPDSSWEFCPLKDGSYDLLFDLWDDAIEATPGVRYLHVGCDETYELGQGVECGCKAIAEEQ</sequence>
<evidence type="ECO:0000256" key="2">
    <source>
        <dbReference type="ARBA" id="ARBA00022801"/>
    </source>
</evidence>
<dbReference type="PANTHER" id="PTHR21040">
    <property type="entry name" value="BCDNA.GH04120"/>
    <property type="match status" value="1"/>
</dbReference>
<dbReference type="PRINTS" id="PR00738">
    <property type="entry name" value="GLHYDRLASE20"/>
</dbReference>
<dbReference type="Pfam" id="PF02838">
    <property type="entry name" value="Glyco_hydro_20b"/>
    <property type="match status" value="1"/>
</dbReference>
<dbReference type="Gene3D" id="3.20.20.80">
    <property type="entry name" value="Glycosidases"/>
    <property type="match status" value="1"/>
</dbReference>
<reference evidence="6" key="1">
    <citation type="journal article" date="2014" name="Front. Microbiol.">
        <title>High frequency of phylogenetically diverse reductive dehalogenase-homologous genes in deep subseafloor sedimentary metagenomes.</title>
        <authorList>
            <person name="Kawai M."/>
            <person name="Futagami T."/>
            <person name="Toyoda A."/>
            <person name="Takaki Y."/>
            <person name="Nishi S."/>
            <person name="Hori S."/>
            <person name="Arai W."/>
            <person name="Tsubouchi T."/>
            <person name="Morono Y."/>
            <person name="Uchiyama I."/>
            <person name="Ito T."/>
            <person name="Fujiyama A."/>
            <person name="Inagaki F."/>
            <person name="Takami H."/>
        </authorList>
    </citation>
    <scope>NUCLEOTIDE SEQUENCE</scope>
    <source>
        <strain evidence="6">Expedition CK06-06</strain>
    </source>
</reference>
<dbReference type="InterPro" id="IPR029018">
    <property type="entry name" value="Hex-like_dom2"/>
</dbReference>
<comment type="similarity">
    <text evidence="1">Belongs to the glycosyl hydrolase 20 family.</text>
</comment>
<evidence type="ECO:0000256" key="3">
    <source>
        <dbReference type="ARBA" id="ARBA00023295"/>
    </source>
</evidence>
<dbReference type="Gene3D" id="3.30.379.10">
    <property type="entry name" value="Chitobiase/beta-hexosaminidase domain 2-like"/>
    <property type="match status" value="1"/>
</dbReference>
<accession>X0XAI6</accession>
<feature type="domain" description="Glycoside hydrolase family 20 catalytic" evidence="4">
    <location>
        <begin position="92"/>
        <end position="232"/>
    </location>
</feature>
<dbReference type="Pfam" id="PF00728">
    <property type="entry name" value="Glyco_hydro_20"/>
    <property type="match status" value="1"/>
</dbReference>
<dbReference type="EMBL" id="BARS01044821">
    <property type="protein sequence ID" value="GAG40085.1"/>
    <property type="molecule type" value="Genomic_DNA"/>
</dbReference>